<comment type="caution">
    <text evidence="1">The sequence shown here is derived from an EMBL/GenBank/DDBJ whole genome shotgun (WGS) entry which is preliminary data.</text>
</comment>
<evidence type="ECO:0000313" key="2">
    <source>
        <dbReference type="Proteomes" id="UP000324800"/>
    </source>
</evidence>
<dbReference type="AlphaFoldDB" id="A0A5J4STV0"/>
<name>A0A5J4STV0_9EUKA</name>
<sequence>MDQSGEIQQQNKIRSVFEKIEALPQLLKIMKNNNFEDEDINLYTTAIIGSLYKASKLPDEFRRIVIEQLNLAAQHKDKYIAGLSALVFTGLVECVDNHSDIVAEIIPHTLQKYINEDEYYPVDQGMMLAINLLQYGSDETKQKVIQAVPKERVSEWAEQNEDQRGLMFAAKLLNEWIRFIS</sequence>
<dbReference type="Proteomes" id="UP000324800">
    <property type="component" value="Unassembled WGS sequence"/>
</dbReference>
<dbReference type="EMBL" id="SNRW01039890">
    <property type="protein sequence ID" value="KAA6348690.1"/>
    <property type="molecule type" value="Genomic_DNA"/>
</dbReference>
<gene>
    <name evidence="1" type="ORF">EZS28_051968</name>
</gene>
<reference evidence="1 2" key="1">
    <citation type="submission" date="2019-03" db="EMBL/GenBank/DDBJ databases">
        <title>Single cell metagenomics reveals metabolic interactions within the superorganism composed of flagellate Streblomastix strix and complex community of Bacteroidetes bacteria on its surface.</title>
        <authorList>
            <person name="Treitli S.C."/>
            <person name="Kolisko M."/>
            <person name="Husnik F."/>
            <person name="Keeling P."/>
            <person name="Hampl V."/>
        </authorList>
    </citation>
    <scope>NUCLEOTIDE SEQUENCE [LARGE SCALE GENOMIC DNA]</scope>
    <source>
        <strain evidence="1">ST1C</strain>
    </source>
</reference>
<protein>
    <submittedName>
        <fullName evidence="1">Uncharacterized protein</fullName>
    </submittedName>
</protein>
<organism evidence="1 2">
    <name type="scientific">Streblomastix strix</name>
    <dbReference type="NCBI Taxonomy" id="222440"/>
    <lineage>
        <taxon>Eukaryota</taxon>
        <taxon>Metamonada</taxon>
        <taxon>Preaxostyla</taxon>
        <taxon>Oxymonadida</taxon>
        <taxon>Streblomastigidae</taxon>
        <taxon>Streblomastix</taxon>
    </lineage>
</organism>
<evidence type="ECO:0000313" key="1">
    <source>
        <dbReference type="EMBL" id="KAA6348690.1"/>
    </source>
</evidence>
<dbReference type="SUPFAM" id="SSF48371">
    <property type="entry name" value="ARM repeat"/>
    <property type="match status" value="1"/>
</dbReference>
<proteinExistence type="predicted"/>
<accession>A0A5J4STV0</accession>
<dbReference type="InterPro" id="IPR016024">
    <property type="entry name" value="ARM-type_fold"/>
</dbReference>